<keyword evidence="10" id="KW-0812">Transmembrane</keyword>
<dbReference type="EMBL" id="CP124543">
    <property type="protein sequence ID" value="WGV27806.1"/>
    <property type="molecule type" value="Genomic_DNA"/>
</dbReference>
<feature type="transmembrane region" description="Helical" evidence="10">
    <location>
        <begin position="397"/>
        <end position="414"/>
    </location>
</feature>
<evidence type="ECO:0000256" key="6">
    <source>
        <dbReference type="ARBA" id="ARBA00022840"/>
    </source>
</evidence>
<feature type="transmembrane region" description="Helical" evidence="10">
    <location>
        <begin position="368"/>
        <end position="385"/>
    </location>
</feature>
<evidence type="ECO:0000256" key="3">
    <source>
        <dbReference type="ARBA" id="ARBA00022679"/>
    </source>
</evidence>
<evidence type="ECO:0000313" key="13">
    <source>
        <dbReference type="Proteomes" id="UP001223520"/>
    </source>
</evidence>
<organism evidence="12 13">
    <name type="scientific">Halotia branconii CENA392</name>
    <dbReference type="NCBI Taxonomy" id="1539056"/>
    <lineage>
        <taxon>Bacteria</taxon>
        <taxon>Bacillati</taxon>
        <taxon>Cyanobacteriota</taxon>
        <taxon>Cyanophyceae</taxon>
        <taxon>Nostocales</taxon>
        <taxon>Nodulariaceae</taxon>
        <taxon>Halotia</taxon>
    </lineage>
</organism>
<dbReference type="GO" id="GO:0004674">
    <property type="term" value="F:protein serine/threonine kinase activity"/>
    <property type="evidence" value="ECO:0007669"/>
    <property type="project" value="UniProtKB-KW"/>
</dbReference>
<evidence type="ECO:0000256" key="2">
    <source>
        <dbReference type="ARBA" id="ARBA00022527"/>
    </source>
</evidence>
<feature type="domain" description="Protein kinase" evidence="11">
    <location>
        <begin position="10"/>
        <end position="276"/>
    </location>
</feature>
<evidence type="ECO:0000256" key="1">
    <source>
        <dbReference type="ARBA" id="ARBA00012513"/>
    </source>
</evidence>
<reference evidence="12 13" key="1">
    <citation type="journal article" date="2023" name="Limnol Oceanogr Lett">
        <title>Environmental adaptations by the intertidal Antarctic cyanobacterium Halotia branconii CENA392 as revealed using long-read genome sequencing.</title>
        <authorList>
            <person name="Dextro R.B."/>
            <person name="Delbaje E."/>
            <person name="Freitas P.N.N."/>
            <person name="Geraldes V."/>
            <person name="Pinto E."/>
            <person name="Long P.F."/>
            <person name="Fiore M.F."/>
        </authorList>
    </citation>
    <scope>NUCLEOTIDE SEQUENCE [LARGE SCALE GENOMIC DNA]</scope>
    <source>
        <strain evidence="12 13">CENA392</strain>
    </source>
</reference>
<evidence type="ECO:0000313" key="12">
    <source>
        <dbReference type="EMBL" id="WGV27806.1"/>
    </source>
</evidence>
<keyword evidence="5 12" id="KW-0418">Kinase</keyword>
<dbReference type="PROSITE" id="PS50011">
    <property type="entry name" value="PROTEIN_KINASE_DOM"/>
    <property type="match status" value="1"/>
</dbReference>
<sequence>MLGQLLDGRYKILQTLGSGGFSHTYIAEDTKLYNTRCVVKQLKPQATDPKHLQLARRLFDSEAQLLHELGNHNQIPQLLAHFEENQEFYLVQQFIPGHPLSRELTPGKRWSEAYVIALLQSILEPLVFVHQNHVIHRDIKPPNLIRRQSDGQIVLIDFGAVKQIGTRVLSPQGQTRMTVCIGTPGYMPSEQSQGCPKLSSDIYAVGLICIQALTGLMPDHLKEDPQTAEIIWRDLVSVDPELGDVLDKMVRYDFRQRYQSAAEALARVQKLANTYALTSQSVTRTYTPILEHSHTQPPLFSVPPPVLPQYSREVAFPAKLLSPLKPFVIDHYLRVGWSFYFQWILASVFGYAGGFFIGFGLLGNLGEVASICFCGLAVGVKQWIVLRRKVSQPSWEWVLATTLAVVITFFLSGLTNLKDFIFLHGFIIGIGQWFVLRRLVYRAGWWILVNAIGGWIGGIISGVMLLWLLQRPKSTSNP</sequence>
<keyword evidence="4 9" id="KW-0547">Nucleotide-binding</keyword>
<dbReference type="RefSeq" id="WP_281485046.1">
    <property type="nucleotide sequence ID" value="NZ_CP124543.1"/>
</dbReference>
<comment type="catalytic activity">
    <reaction evidence="8">
        <text>L-seryl-[protein] + ATP = O-phospho-L-seryl-[protein] + ADP + H(+)</text>
        <dbReference type="Rhea" id="RHEA:17989"/>
        <dbReference type="Rhea" id="RHEA-COMP:9863"/>
        <dbReference type="Rhea" id="RHEA-COMP:11604"/>
        <dbReference type="ChEBI" id="CHEBI:15378"/>
        <dbReference type="ChEBI" id="CHEBI:29999"/>
        <dbReference type="ChEBI" id="CHEBI:30616"/>
        <dbReference type="ChEBI" id="CHEBI:83421"/>
        <dbReference type="ChEBI" id="CHEBI:456216"/>
        <dbReference type="EC" id="2.7.11.1"/>
    </reaction>
</comment>
<feature type="transmembrane region" description="Helical" evidence="10">
    <location>
        <begin position="420"/>
        <end position="436"/>
    </location>
</feature>
<evidence type="ECO:0000256" key="8">
    <source>
        <dbReference type="ARBA" id="ARBA00048679"/>
    </source>
</evidence>
<evidence type="ECO:0000256" key="9">
    <source>
        <dbReference type="PROSITE-ProRule" id="PRU10141"/>
    </source>
</evidence>
<dbReference type="Pfam" id="PF00069">
    <property type="entry name" value="Pkinase"/>
    <property type="match status" value="1"/>
</dbReference>
<dbReference type="PANTHER" id="PTHR24363">
    <property type="entry name" value="SERINE/THREONINE PROTEIN KINASE"/>
    <property type="match status" value="1"/>
</dbReference>
<dbReference type="EC" id="2.7.11.1" evidence="1"/>
<feature type="binding site" evidence="9">
    <location>
        <position position="40"/>
    </location>
    <ligand>
        <name>ATP</name>
        <dbReference type="ChEBI" id="CHEBI:30616"/>
    </ligand>
</feature>
<feature type="transmembrane region" description="Helical" evidence="10">
    <location>
        <begin position="339"/>
        <end position="362"/>
    </location>
</feature>
<protein>
    <recommendedName>
        <fullName evidence="1">non-specific serine/threonine protein kinase</fullName>
        <ecNumber evidence="1">2.7.11.1</ecNumber>
    </recommendedName>
</protein>
<dbReference type="SUPFAM" id="SSF56112">
    <property type="entry name" value="Protein kinase-like (PK-like)"/>
    <property type="match status" value="1"/>
</dbReference>
<dbReference type="Gene3D" id="3.30.200.20">
    <property type="entry name" value="Phosphorylase Kinase, domain 1"/>
    <property type="match status" value="1"/>
</dbReference>
<keyword evidence="6 9" id="KW-0067">ATP-binding</keyword>
<dbReference type="Proteomes" id="UP001223520">
    <property type="component" value="Chromosome"/>
</dbReference>
<evidence type="ECO:0000259" key="11">
    <source>
        <dbReference type="PROSITE" id="PS50011"/>
    </source>
</evidence>
<keyword evidence="10" id="KW-1133">Transmembrane helix</keyword>
<evidence type="ECO:0000256" key="4">
    <source>
        <dbReference type="ARBA" id="ARBA00022741"/>
    </source>
</evidence>
<name>A0AAJ6PBG7_9CYAN</name>
<keyword evidence="2" id="KW-0723">Serine/threonine-protein kinase</keyword>
<dbReference type="GO" id="GO:0005524">
    <property type="term" value="F:ATP binding"/>
    <property type="evidence" value="ECO:0007669"/>
    <property type="project" value="UniProtKB-UniRule"/>
</dbReference>
<dbReference type="InterPro" id="IPR011009">
    <property type="entry name" value="Kinase-like_dom_sf"/>
</dbReference>
<dbReference type="KEGG" id="hbq:QI031_10105"/>
<proteinExistence type="predicted"/>
<comment type="catalytic activity">
    <reaction evidence="7">
        <text>L-threonyl-[protein] + ATP = O-phospho-L-threonyl-[protein] + ADP + H(+)</text>
        <dbReference type="Rhea" id="RHEA:46608"/>
        <dbReference type="Rhea" id="RHEA-COMP:11060"/>
        <dbReference type="Rhea" id="RHEA-COMP:11605"/>
        <dbReference type="ChEBI" id="CHEBI:15378"/>
        <dbReference type="ChEBI" id="CHEBI:30013"/>
        <dbReference type="ChEBI" id="CHEBI:30616"/>
        <dbReference type="ChEBI" id="CHEBI:61977"/>
        <dbReference type="ChEBI" id="CHEBI:456216"/>
        <dbReference type="EC" id="2.7.11.1"/>
    </reaction>
</comment>
<keyword evidence="13" id="KW-1185">Reference proteome</keyword>
<dbReference type="PROSITE" id="PS00107">
    <property type="entry name" value="PROTEIN_KINASE_ATP"/>
    <property type="match status" value="1"/>
</dbReference>
<evidence type="ECO:0000256" key="7">
    <source>
        <dbReference type="ARBA" id="ARBA00047899"/>
    </source>
</evidence>
<gene>
    <name evidence="12" type="ORF">QI031_10105</name>
</gene>
<dbReference type="PANTHER" id="PTHR24363:SF0">
    <property type="entry name" value="SERINE_THREONINE KINASE LIKE DOMAIN CONTAINING 1"/>
    <property type="match status" value="1"/>
</dbReference>
<evidence type="ECO:0000256" key="10">
    <source>
        <dbReference type="SAM" id="Phobius"/>
    </source>
</evidence>
<dbReference type="CDD" id="cd14014">
    <property type="entry name" value="STKc_PknB_like"/>
    <property type="match status" value="1"/>
</dbReference>
<evidence type="ECO:0000256" key="5">
    <source>
        <dbReference type="ARBA" id="ARBA00022777"/>
    </source>
</evidence>
<dbReference type="Gene3D" id="1.10.510.10">
    <property type="entry name" value="Transferase(Phosphotransferase) domain 1"/>
    <property type="match status" value="1"/>
</dbReference>
<keyword evidence="3 12" id="KW-0808">Transferase</keyword>
<keyword evidence="10" id="KW-0472">Membrane</keyword>
<accession>A0AAJ6PBG7</accession>
<dbReference type="InterPro" id="IPR000719">
    <property type="entry name" value="Prot_kinase_dom"/>
</dbReference>
<dbReference type="AlphaFoldDB" id="A0AAJ6PBG7"/>
<dbReference type="SMART" id="SM00220">
    <property type="entry name" value="S_TKc"/>
    <property type="match status" value="1"/>
</dbReference>
<dbReference type="InterPro" id="IPR017441">
    <property type="entry name" value="Protein_kinase_ATP_BS"/>
</dbReference>
<feature type="transmembrane region" description="Helical" evidence="10">
    <location>
        <begin position="443"/>
        <end position="469"/>
    </location>
</feature>